<dbReference type="Proteomes" id="UP001597294">
    <property type="component" value="Unassembled WGS sequence"/>
</dbReference>
<proteinExistence type="predicted"/>
<dbReference type="RefSeq" id="WP_380250150.1">
    <property type="nucleotide sequence ID" value="NZ_JBHUII010000004.1"/>
</dbReference>
<accession>A0ABW5BLB6</accession>
<comment type="caution">
    <text evidence="1">The sequence shown here is derived from an EMBL/GenBank/DDBJ whole genome shotgun (WGS) entry which is preliminary data.</text>
</comment>
<evidence type="ECO:0000313" key="2">
    <source>
        <dbReference type="Proteomes" id="UP001597294"/>
    </source>
</evidence>
<name>A0ABW5BLB6_9PROT</name>
<protein>
    <submittedName>
        <fullName evidence="1">Uncharacterized protein</fullName>
    </submittedName>
</protein>
<keyword evidence="2" id="KW-1185">Reference proteome</keyword>
<gene>
    <name evidence="1" type="ORF">ACFSKO_07715</name>
</gene>
<dbReference type="EMBL" id="JBHUII010000004">
    <property type="protein sequence ID" value="MFD2205490.1"/>
    <property type="molecule type" value="Genomic_DNA"/>
</dbReference>
<organism evidence="1 2">
    <name type="scientific">Kiloniella antarctica</name>
    <dbReference type="NCBI Taxonomy" id="1550907"/>
    <lineage>
        <taxon>Bacteria</taxon>
        <taxon>Pseudomonadati</taxon>
        <taxon>Pseudomonadota</taxon>
        <taxon>Alphaproteobacteria</taxon>
        <taxon>Rhodospirillales</taxon>
        <taxon>Kiloniellaceae</taxon>
        <taxon>Kiloniella</taxon>
    </lineage>
</organism>
<evidence type="ECO:0000313" key="1">
    <source>
        <dbReference type="EMBL" id="MFD2205490.1"/>
    </source>
</evidence>
<reference evidence="2" key="1">
    <citation type="journal article" date="2019" name="Int. J. Syst. Evol. Microbiol.">
        <title>The Global Catalogue of Microorganisms (GCM) 10K type strain sequencing project: providing services to taxonomists for standard genome sequencing and annotation.</title>
        <authorList>
            <consortium name="The Broad Institute Genomics Platform"/>
            <consortium name="The Broad Institute Genome Sequencing Center for Infectious Disease"/>
            <person name="Wu L."/>
            <person name="Ma J."/>
        </authorList>
    </citation>
    <scope>NUCLEOTIDE SEQUENCE [LARGE SCALE GENOMIC DNA]</scope>
    <source>
        <strain evidence="2">CGMCC 4.7192</strain>
    </source>
</reference>
<sequence>MNVSALATLNALYEVGMFAFSAYHAVQNGDKTSEEIRAEWDIVTGKMTDAWSTWDAAGKSND</sequence>